<reference evidence="2" key="1">
    <citation type="submission" date="2011-07" db="EMBL/GenBank/DDBJ databases">
        <authorList>
            <consortium name="Caenorhabditis brenneri Sequencing and Analysis Consortium"/>
            <person name="Wilson R.K."/>
        </authorList>
    </citation>
    <scope>NUCLEOTIDE SEQUENCE [LARGE SCALE GENOMIC DNA]</scope>
    <source>
        <strain evidence="2">PB2801</strain>
    </source>
</reference>
<evidence type="ECO:0000313" key="2">
    <source>
        <dbReference type="Proteomes" id="UP000008068"/>
    </source>
</evidence>
<name>G0MGW6_CAEBE</name>
<proteinExistence type="predicted"/>
<dbReference type="AlphaFoldDB" id="G0MGW6"/>
<organism evidence="2">
    <name type="scientific">Caenorhabditis brenneri</name>
    <name type="common">Nematode worm</name>
    <dbReference type="NCBI Taxonomy" id="135651"/>
    <lineage>
        <taxon>Eukaryota</taxon>
        <taxon>Metazoa</taxon>
        <taxon>Ecdysozoa</taxon>
        <taxon>Nematoda</taxon>
        <taxon>Chromadorea</taxon>
        <taxon>Rhabditida</taxon>
        <taxon>Rhabditina</taxon>
        <taxon>Rhabditomorpha</taxon>
        <taxon>Rhabditoidea</taxon>
        <taxon>Rhabditidae</taxon>
        <taxon>Peloderinae</taxon>
        <taxon>Caenorhabditis</taxon>
    </lineage>
</organism>
<dbReference type="eggNOG" id="ENOG502TK6Z">
    <property type="taxonomic scope" value="Eukaryota"/>
</dbReference>
<dbReference type="Proteomes" id="UP000008068">
    <property type="component" value="Unassembled WGS sequence"/>
</dbReference>
<dbReference type="HOGENOM" id="CLU_1442279_0_0_1"/>
<sequence>MDSNILKTKTKRAIPCPPVLPVSMKKLKKKRLAELFPPPLHASCSVCSTHIDFEPMTMTRDGSGCLAYNLNEKLIRGYRVVVTADTRQVVEDDHASLIVAALGRKTIIELQTKSHNIIKFAYFPSPFLINSGDLAYKLNDDPPQIIKLLNDSTYKIRISTPTNSLLTLAYWEKRKSAHLHELGKARSA</sequence>
<gene>
    <name evidence="1" type="ORF">CAEBREN_13006</name>
</gene>
<dbReference type="EMBL" id="GL379794">
    <property type="protein sequence ID" value="EGT58142.1"/>
    <property type="molecule type" value="Genomic_DNA"/>
</dbReference>
<dbReference type="InParanoid" id="G0MGW6"/>
<keyword evidence="2" id="KW-1185">Reference proteome</keyword>
<evidence type="ECO:0000313" key="1">
    <source>
        <dbReference type="EMBL" id="EGT58142.1"/>
    </source>
</evidence>
<accession>G0MGW6</accession>
<protein>
    <submittedName>
        <fullName evidence="1">Uncharacterized protein</fullName>
    </submittedName>
</protein>